<sequence length="282" mass="30872">MSRAAAMALCVLALVAGGASRGLSQNETDHGALHHGEAPMVMVDSSVAVDVGVDEKPGDTLYTEGKLWNEKGEAVNLEEVLDLPTLLIPAYYNCPRSCSLLLASMATAIRDLDLFPAMEYRVVTLSFSREETPADAARAKAQYMNILGDGYPEEAWTFLVGDPESIARICDSMGYRFTRNGPNAYAHPNVALAVAPRGKIIRYLYGPDFLTADIKMGLQEAARGMASVSIRKVVTFCFDYDPESRGYVLNIYRSMGTLVLTLVGLMFLYLVLGPKGRRRERV</sequence>
<dbReference type="InterPro" id="IPR036249">
    <property type="entry name" value="Thioredoxin-like_sf"/>
</dbReference>
<evidence type="ECO:0000256" key="3">
    <source>
        <dbReference type="SAM" id="SignalP"/>
    </source>
</evidence>
<keyword evidence="2" id="KW-0812">Transmembrane</keyword>
<keyword evidence="2" id="KW-1133">Transmembrane helix</keyword>
<keyword evidence="2" id="KW-0472">Membrane</keyword>
<evidence type="ECO:0000256" key="2">
    <source>
        <dbReference type="SAM" id="Phobius"/>
    </source>
</evidence>
<keyword evidence="3" id="KW-0732">Signal</keyword>
<dbReference type="Gene3D" id="3.40.30.10">
    <property type="entry name" value="Glutaredoxin"/>
    <property type="match status" value="1"/>
</dbReference>
<dbReference type="SUPFAM" id="SSF52833">
    <property type="entry name" value="Thioredoxin-like"/>
    <property type="match status" value="1"/>
</dbReference>
<dbReference type="AlphaFoldDB" id="A0A4U8YQC3"/>
<dbReference type="CDD" id="cd02968">
    <property type="entry name" value="SCO"/>
    <property type="match status" value="1"/>
</dbReference>
<accession>A0A4U8YQC3</accession>
<comment type="similarity">
    <text evidence="1">Belongs to the SCO1/2 family.</text>
</comment>
<keyword evidence="5" id="KW-1185">Reference proteome</keyword>
<reference evidence="4 5" key="1">
    <citation type="submission" date="2019-03" db="EMBL/GenBank/DDBJ databases">
        <authorList>
            <person name="Nijsse B."/>
        </authorList>
    </citation>
    <scope>NUCLEOTIDE SEQUENCE [LARGE SCALE GENOMIC DNA]</scope>
    <source>
        <strain evidence="4">Desulfoluna butyratoxydans MSL71</strain>
    </source>
</reference>
<feature type="transmembrane region" description="Helical" evidence="2">
    <location>
        <begin position="251"/>
        <end position="272"/>
    </location>
</feature>
<protein>
    <submittedName>
        <fullName evidence="4">Thioredoxin-like fold</fullName>
    </submittedName>
</protein>
<dbReference type="InterPro" id="IPR003782">
    <property type="entry name" value="SCO1/SenC"/>
</dbReference>
<evidence type="ECO:0000256" key="1">
    <source>
        <dbReference type="ARBA" id="ARBA00010996"/>
    </source>
</evidence>
<evidence type="ECO:0000313" key="5">
    <source>
        <dbReference type="Proteomes" id="UP000507962"/>
    </source>
</evidence>
<dbReference type="EMBL" id="CAADHO010000007">
    <property type="protein sequence ID" value="VFQ46020.1"/>
    <property type="molecule type" value="Genomic_DNA"/>
</dbReference>
<name>A0A4U8YQC3_9BACT</name>
<organism evidence="4 5">
    <name type="scientific">Desulfoluna butyratoxydans</name>
    <dbReference type="NCBI Taxonomy" id="231438"/>
    <lineage>
        <taxon>Bacteria</taxon>
        <taxon>Pseudomonadati</taxon>
        <taxon>Thermodesulfobacteriota</taxon>
        <taxon>Desulfobacteria</taxon>
        <taxon>Desulfobacterales</taxon>
        <taxon>Desulfolunaceae</taxon>
        <taxon>Desulfoluna</taxon>
    </lineage>
</organism>
<feature type="signal peptide" evidence="3">
    <location>
        <begin position="1"/>
        <end position="21"/>
    </location>
</feature>
<gene>
    <name evidence="4" type="ORF">MSL71_36830</name>
</gene>
<proteinExistence type="inferred from homology"/>
<dbReference type="Proteomes" id="UP000507962">
    <property type="component" value="Unassembled WGS sequence"/>
</dbReference>
<dbReference type="RefSeq" id="WP_180143249.1">
    <property type="nucleotide sequence ID" value="NZ_CAADHO010000007.1"/>
</dbReference>
<evidence type="ECO:0000313" key="4">
    <source>
        <dbReference type="EMBL" id="VFQ46020.1"/>
    </source>
</evidence>
<feature type="chain" id="PRO_5021007776" evidence="3">
    <location>
        <begin position="22"/>
        <end position="282"/>
    </location>
</feature>